<reference evidence="4 6" key="2">
    <citation type="submission" date="2019-06" db="EMBL/GenBank/DDBJ databases">
        <title>Complete genome of Shewanella marisflavi ECSMB14101, a mussel settlement-inducing bacterium isolated from East China Sea.</title>
        <authorList>
            <person name="Yang J."/>
            <person name="Liang X."/>
            <person name="Chang R."/>
            <person name="Peng L."/>
        </authorList>
    </citation>
    <scope>NUCLEOTIDE SEQUENCE [LARGE SCALE GENOMIC DNA]</scope>
    <source>
        <strain evidence="4 6">ECSMB14101</strain>
    </source>
</reference>
<dbReference type="RefSeq" id="WP_033540812.1">
    <property type="nucleotide sequence ID" value="NZ_CP022272.1"/>
</dbReference>
<evidence type="ECO:0000313" key="4">
    <source>
        <dbReference type="EMBL" id="QDF75594.1"/>
    </source>
</evidence>
<feature type="domain" description="HPP transmembrane region" evidence="2">
    <location>
        <begin position="4"/>
        <end position="143"/>
    </location>
</feature>
<dbReference type="EMBL" id="CP041153">
    <property type="protein sequence ID" value="QDF75594.1"/>
    <property type="molecule type" value="Genomic_DNA"/>
</dbReference>
<evidence type="ECO:0000313" key="6">
    <source>
        <dbReference type="Proteomes" id="UP000318758"/>
    </source>
</evidence>
<feature type="transmembrane region" description="Helical" evidence="1">
    <location>
        <begin position="60"/>
        <end position="78"/>
    </location>
</feature>
<accession>A0AAC9XNS9</accession>
<dbReference type="InterPro" id="IPR007065">
    <property type="entry name" value="HPP"/>
</dbReference>
<gene>
    <name evidence="3" type="ORF">CFF01_10950</name>
    <name evidence="4" type="ORF">FGA12_10770</name>
</gene>
<name>A0AAC9XNS9_9GAMM</name>
<dbReference type="PANTHER" id="PTHR33741:SF5">
    <property type="entry name" value="TRANSMEMBRANE PROTEIN DDB_G0269096-RELATED"/>
    <property type="match status" value="1"/>
</dbReference>
<dbReference type="InterPro" id="IPR058581">
    <property type="entry name" value="TM_HPP"/>
</dbReference>
<feature type="transmembrane region" description="Helical" evidence="1">
    <location>
        <begin position="119"/>
        <end position="141"/>
    </location>
</feature>
<dbReference type="PANTHER" id="PTHR33741">
    <property type="entry name" value="TRANSMEMBRANE PROTEIN DDB_G0269096-RELATED"/>
    <property type="match status" value="1"/>
</dbReference>
<reference evidence="3 5" key="1">
    <citation type="submission" date="2017-06" db="EMBL/GenBank/DDBJ databases">
        <title>Complete genome sequence of Shewanella marisflavi EP1 associated with anaerobic 2,4-dinitrotoluene reduction and salt tolerance.</title>
        <authorList>
            <person name="Huang J."/>
        </authorList>
    </citation>
    <scope>NUCLEOTIDE SEQUENCE [LARGE SCALE GENOMIC DNA]</scope>
    <source>
        <strain evidence="3 5">EP1</strain>
    </source>
</reference>
<sequence>MNKLAFALISGMGAALAIGLLSYAETLQSDLVLLMVPFGATAVLVFGVPESPLAQPRNVIFGHLLTCAIGLYFFHYVGVNPFTLALASGLAVSAMLLTKTTHPPAGATPLLVMLTGQDWWFLFSPVLTGAVIIVLVGKLIALMHKRLARQNLQQSQAALD</sequence>
<keyword evidence="6" id="KW-1185">Reference proteome</keyword>
<protein>
    <submittedName>
        <fullName evidence="3">HPP family protein</fullName>
    </submittedName>
</protein>
<evidence type="ECO:0000256" key="1">
    <source>
        <dbReference type="SAM" id="Phobius"/>
    </source>
</evidence>
<dbReference type="Pfam" id="PF04982">
    <property type="entry name" value="TM_HPP"/>
    <property type="match status" value="1"/>
</dbReference>
<dbReference type="Proteomes" id="UP000318758">
    <property type="component" value="Chromosome"/>
</dbReference>
<evidence type="ECO:0000313" key="5">
    <source>
        <dbReference type="Proteomes" id="UP000198233"/>
    </source>
</evidence>
<keyword evidence="1" id="KW-0812">Transmembrane</keyword>
<evidence type="ECO:0000259" key="2">
    <source>
        <dbReference type="Pfam" id="PF04982"/>
    </source>
</evidence>
<proteinExistence type="predicted"/>
<dbReference type="AlphaFoldDB" id="A0AAC9XNS9"/>
<evidence type="ECO:0000313" key="3">
    <source>
        <dbReference type="EMBL" id="ASJ97059.1"/>
    </source>
</evidence>
<keyword evidence="1" id="KW-1133">Transmembrane helix</keyword>
<dbReference type="KEGG" id="smav:CFF01_10950"/>
<keyword evidence="1" id="KW-0472">Membrane</keyword>
<organism evidence="3 5">
    <name type="scientific">Shewanella marisflavi</name>
    <dbReference type="NCBI Taxonomy" id="260364"/>
    <lineage>
        <taxon>Bacteria</taxon>
        <taxon>Pseudomonadati</taxon>
        <taxon>Pseudomonadota</taxon>
        <taxon>Gammaproteobacteria</taxon>
        <taxon>Alteromonadales</taxon>
        <taxon>Shewanellaceae</taxon>
        <taxon>Shewanella</taxon>
    </lineage>
</organism>
<feature type="transmembrane region" description="Helical" evidence="1">
    <location>
        <begin position="27"/>
        <end position="48"/>
    </location>
</feature>
<dbReference type="Proteomes" id="UP000198233">
    <property type="component" value="Chromosome"/>
</dbReference>
<dbReference type="EMBL" id="CP022272">
    <property type="protein sequence ID" value="ASJ97059.1"/>
    <property type="molecule type" value="Genomic_DNA"/>
</dbReference>